<accession>A0A8S5NRE5</accession>
<protein>
    <submittedName>
        <fullName evidence="2">Uncharacterized protein</fullName>
    </submittedName>
</protein>
<name>A0A8S5NRE5_9CAUD</name>
<proteinExistence type="predicted"/>
<sequence length="146" mass="17394">MIFKIVGNFDEVDFEKMLDKLTSIFEFIYCDESLFVALRKWSDRELIDKTLKAALKPAKFFVVKEINEYNLGKENPNIIKWCRDVFVDLDKQRFEVEQQERLKCTMSALDVCERILASRKEEALKNNREEEKNGRTKTQRKTQETN</sequence>
<evidence type="ECO:0000313" key="2">
    <source>
        <dbReference type="EMBL" id="DAD96874.1"/>
    </source>
</evidence>
<dbReference type="EMBL" id="BK015225">
    <property type="protein sequence ID" value="DAD96874.1"/>
    <property type="molecule type" value="Genomic_DNA"/>
</dbReference>
<reference evidence="2" key="1">
    <citation type="journal article" date="2021" name="Proc. Natl. Acad. Sci. U.S.A.">
        <title>A Catalog of Tens of Thousands of Viruses from Human Metagenomes Reveals Hidden Associations with Chronic Diseases.</title>
        <authorList>
            <person name="Tisza M.J."/>
            <person name="Buck C.B."/>
        </authorList>
    </citation>
    <scope>NUCLEOTIDE SEQUENCE</scope>
    <source>
        <strain evidence="2">Ct5op20</strain>
    </source>
</reference>
<feature type="compositionally biased region" description="Basic and acidic residues" evidence="1">
    <location>
        <begin position="123"/>
        <end position="134"/>
    </location>
</feature>
<feature type="region of interest" description="Disordered" evidence="1">
    <location>
        <begin position="123"/>
        <end position="146"/>
    </location>
</feature>
<evidence type="ECO:0000256" key="1">
    <source>
        <dbReference type="SAM" id="MobiDB-lite"/>
    </source>
</evidence>
<organism evidence="2">
    <name type="scientific">Siphoviridae sp. ct5op20</name>
    <dbReference type="NCBI Taxonomy" id="2826295"/>
    <lineage>
        <taxon>Viruses</taxon>
        <taxon>Duplodnaviria</taxon>
        <taxon>Heunggongvirae</taxon>
        <taxon>Uroviricota</taxon>
        <taxon>Caudoviricetes</taxon>
    </lineage>
</organism>